<sequence>MSLFRRGFWPLSAGFTPIWGRRLSPQKAEISAEAGESKAKSTKKHRKVKSHHGQRPRKEEKGLKVKAEDENIQILEREGGKGEPEGQRRNLKNNKTLPLPIEVKPLPASACFSSLPPVGDQPEHSDVLALPAACLKPLLINKEPLPHLVEVKPLPASACFSSLAPVGDLPEHPEVLVLPASRLKASSPQTPAEEPEHLLPSSVIQVAPCVSPEPVLLPLQSSSEVASLHSIPSVSELSFLQSPPETLPIPPIFAFDEVVSLVKPQASEFSPCSGLMLFDFEDEELEFMEYTEESIEASHESEMKPRRMEAWLEQEEVTEVQKHEEKGASQVIQNPLNEVSGDEAYTEIKTKKPKIYNPLVLFSLMEEKVKKKQEKKQRKEEEQIERNLLLKRYRNDPKLKHLRINKHNPNFCWS</sequence>
<dbReference type="AlphaFoldDB" id="A0A8M9PJV4"/>
<evidence type="ECO:0000313" key="1">
    <source>
        <dbReference type="Proteomes" id="UP000000437"/>
    </source>
</evidence>
<protein>
    <submittedName>
        <fullName evidence="2">Uncharacterized protein</fullName>
    </submittedName>
</protein>
<reference evidence="2" key="1">
    <citation type="submission" date="2025-08" db="UniProtKB">
        <authorList>
            <consortium name="RefSeq"/>
        </authorList>
    </citation>
    <scope>IDENTIFICATION</scope>
    <source>
        <strain evidence="2">Tuebingen</strain>
        <tissue evidence="2">Fibroblasts and whole tissue</tissue>
    </source>
</reference>
<organism evidence="1 2">
    <name type="scientific">Danio rerio</name>
    <name type="common">Zebrafish</name>
    <name type="synonym">Brachydanio rerio</name>
    <dbReference type="NCBI Taxonomy" id="7955"/>
    <lineage>
        <taxon>Eukaryota</taxon>
        <taxon>Metazoa</taxon>
        <taxon>Chordata</taxon>
        <taxon>Craniata</taxon>
        <taxon>Vertebrata</taxon>
        <taxon>Euteleostomi</taxon>
        <taxon>Actinopterygii</taxon>
        <taxon>Neopterygii</taxon>
        <taxon>Teleostei</taxon>
        <taxon>Ostariophysi</taxon>
        <taxon>Cypriniformes</taxon>
        <taxon>Danionidae</taxon>
        <taxon>Danioninae</taxon>
        <taxon>Danio</taxon>
    </lineage>
</organism>
<evidence type="ECO:0000313" key="2">
    <source>
        <dbReference type="RefSeq" id="XP_021327253.2"/>
    </source>
</evidence>
<dbReference type="Proteomes" id="UP000000437">
    <property type="component" value="Chromosome 5"/>
</dbReference>
<accession>A0A8M9PJV4</accession>
<dbReference type="RefSeq" id="XP_021327253.2">
    <property type="nucleotide sequence ID" value="XM_021471578.3"/>
</dbReference>
<gene>
    <name evidence="2" type="primary">LOC100151089</name>
</gene>
<dbReference type="KEGG" id="dre:100151089"/>
<keyword evidence="1" id="KW-1185">Reference proteome</keyword>
<proteinExistence type="predicted"/>
<name>A0A8M9PJV4_DANRE</name>